<feature type="non-terminal residue" evidence="5">
    <location>
        <position position="1"/>
    </location>
</feature>
<dbReference type="PROSITE" id="PS50082">
    <property type="entry name" value="WD_REPEATS_2"/>
    <property type="match status" value="1"/>
</dbReference>
<gene>
    <name evidence="5" type="ORF">Cvel_24474</name>
</gene>
<sequence length="474" mass="51280">VSRLHFHPSESSLLGVASLDGRASVWDLSQTGLSEEAGEGGLIGCGVDGLPIARESVWHEEMKKRPRSLVFVHGGHLSPLTDFRWLPSPNPSVQMKGEKGVWERGDAAMAATCSQDGRVMVWQMSASGRGRLRDMLRCTGTASTSVDLPPSAPSSAVGSDVEMSVDVAPRQTGDSLSSRLVQMTKRKEDVRQIRRSQRAADRDPFCHRAATKGGESRGRATEGVLRDLPEGFVSSSPSSNDRQHLSAAASTENACAEQVGVEERDKNRERELHPSSINYPPPSPSDEEDSLSLCSFSDDSSDEPADRKEEQKKPRHVFPEGTETSATGPREEEGAPKVEGDHRVEGEVVYRVGDGNHALTGEIEQAVADAMSVADAALAQEYDDSAYLQYLNRVLLPVPRKANDQKESQRQAKKVEGTGSADLSSIGDCAEGGGPFHAHQDGPLHPWIVEQIDKECASQEEQRKNGAETACPIQ</sequence>
<evidence type="ECO:0000313" key="5">
    <source>
        <dbReference type="EMBL" id="CEM38025.1"/>
    </source>
</evidence>
<dbReference type="EMBL" id="CDMZ01001821">
    <property type="protein sequence ID" value="CEM38025.1"/>
    <property type="molecule type" value="Genomic_DNA"/>
</dbReference>
<evidence type="ECO:0000256" key="1">
    <source>
        <dbReference type="ARBA" id="ARBA00022574"/>
    </source>
</evidence>
<feature type="region of interest" description="Disordered" evidence="4">
    <location>
        <begin position="401"/>
        <end position="447"/>
    </location>
</feature>
<feature type="compositionally biased region" description="Basic and acidic residues" evidence="4">
    <location>
        <begin position="185"/>
        <end position="206"/>
    </location>
</feature>
<dbReference type="VEuPathDB" id="CryptoDB:Cvel_24474"/>
<organism evidence="5">
    <name type="scientific">Chromera velia CCMP2878</name>
    <dbReference type="NCBI Taxonomy" id="1169474"/>
    <lineage>
        <taxon>Eukaryota</taxon>
        <taxon>Sar</taxon>
        <taxon>Alveolata</taxon>
        <taxon>Colpodellida</taxon>
        <taxon>Chromeraceae</taxon>
        <taxon>Chromera</taxon>
    </lineage>
</organism>
<feature type="compositionally biased region" description="Basic and acidic residues" evidence="4">
    <location>
        <begin position="455"/>
        <end position="466"/>
    </location>
</feature>
<feature type="region of interest" description="Disordered" evidence="4">
    <location>
        <begin position="455"/>
        <end position="474"/>
    </location>
</feature>
<keyword evidence="2" id="KW-0677">Repeat</keyword>
<dbReference type="InterPro" id="IPR036322">
    <property type="entry name" value="WD40_repeat_dom_sf"/>
</dbReference>
<feature type="compositionally biased region" description="Basic and acidic residues" evidence="4">
    <location>
        <begin position="401"/>
        <end position="416"/>
    </location>
</feature>
<reference evidence="5" key="1">
    <citation type="submission" date="2014-11" db="EMBL/GenBank/DDBJ databases">
        <authorList>
            <person name="Otto D Thomas"/>
            <person name="Naeem Raeece"/>
        </authorList>
    </citation>
    <scope>NUCLEOTIDE SEQUENCE</scope>
</reference>
<evidence type="ECO:0000256" key="2">
    <source>
        <dbReference type="ARBA" id="ARBA00022737"/>
    </source>
</evidence>
<keyword evidence="1 3" id="KW-0853">WD repeat</keyword>
<accession>A0A0G4H2X3</accession>
<evidence type="ECO:0000256" key="4">
    <source>
        <dbReference type="SAM" id="MobiDB-lite"/>
    </source>
</evidence>
<feature type="region of interest" description="Disordered" evidence="4">
    <location>
        <begin position="141"/>
        <end position="160"/>
    </location>
</feature>
<dbReference type="SUPFAM" id="SSF50978">
    <property type="entry name" value="WD40 repeat-like"/>
    <property type="match status" value="1"/>
</dbReference>
<dbReference type="InterPro" id="IPR015943">
    <property type="entry name" value="WD40/YVTN_repeat-like_dom_sf"/>
</dbReference>
<protein>
    <submittedName>
        <fullName evidence="5">Uncharacterized protein</fullName>
    </submittedName>
</protein>
<proteinExistence type="predicted"/>
<feature type="compositionally biased region" description="Basic and acidic residues" evidence="4">
    <location>
        <begin position="329"/>
        <end position="344"/>
    </location>
</feature>
<dbReference type="PANTHER" id="PTHR22850">
    <property type="entry name" value="WD40 REPEAT FAMILY"/>
    <property type="match status" value="1"/>
</dbReference>
<name>A0A0G4H2X3_9ALVE</name>
<feature type="compositionally biased region" description="Basic and acidic residues" evidence="4">
    <location>
        <begin position="261"/>
        <end position="273"/>
    </location>
</feature>
<dbReference type="InterPro" id="IPR001680">
    <property type="entry name" value="WD40_rpt"/>
</dbReference>
<dbReference type="Gene3D" id="2.130.10.10">
    <property type="entry name" value="YVTN repeat-like/Quinoprotein amine dehydrogenase"/>
    <property type="match status" value="1"/>
</dbReference>
<dbReference type="AlphaFoldDB" id="A0A0G4H2X3"/>
<dbReference type="InterPro" id="IPR050459">
    <property type="entry name" value="WD_repeat_RBAP46/RBAP48/MSI1"/>
</dbReference>
<evidence type="ECO:0000256" key="3">
    <source>
        <dbReference type="PROSITE-ProRule" id="PRU00221"/>
    </source>
</evidence>
<feature type="region of interest" description="Disordered" evidence="4">
    <location>
        <begin position="181"/>
        <end position="344"/>
    </location>
</feature>
<feature type="repeat" description="WD" evidence="3">
    <location>
        <begin position="1"/>
        <end position="36"/>
    </location>
</feature>
<feature type="compositionally biased region" description="Basic and acidic residues" evidence="4">
    <location>
        <begin position="214"/>
        <end position="229"/>
    </location>
</feature>